<name>A0AAW1NB53_SAPOF</name>
<comment type="caution">
    <text evidence="1">The sequence shown here is derived from an EMBL/GenBank/DDBJ whole genome shotgun (WGS) entry which is preliminary data.</text>
</comment>
<dbReference type="InterPro" id="IPR015915">
    <property type="entry name" value="Kelch-typ_b-propeller"/>
</dbReference>
<dbReference type="InterPro" id="IPR011043">
    <property type="entry name" value="Gal_Oxase/kelch_b-propeller"/>
</dbReference>
<sequence length="373" mass="42429">MQGDFSDIKDKRGERMEGVEKFEREKEKILVLSQESGRVYRRPGLEGGRLCCHAEFHLVDLKTNEIHLHYAPSLLQYAIPSSMVSVDNFIYVFGGTRPIFESESLELKSLQPLYHKEVFFGGARLRLSFDQSKTEEVWYPFPVPAEYENRNYPTCTSLVDKIYAFGDVYLAPEVLDPAVGHWKRLFLPSHLVGCKISAYAIPDPSRRRILVHLSDGQLPSPSIYAFRPEDDSSGGEWELITVDAQDWTHVAAVVDNVIYFHSRKFPSILRAFDLTSGAWLEVHWETTFDDGLDMNQSRMHFNALLSLGHNILCLAVWTPIYESPRLVDTPSKAKIIFRKFKVEQSGATVNLVPLPSHSFKLPATSSVYGFLPV</sequence>
<keyword evidence="2" id="KW-1185">Reference proteome</keyword>
<dbReference type="EMBL" id="JBDFQZ010000001">
    <property type="protein sequence ID" value="KAK9755500.1"/>
    <property type="molecule type" value="Genomic_DNA"/>
</dbReference>
<evidence type="ECO:0000313" key="2">
    <source>
        <dbReference type="Proteomes" id="UP001443914"/>
    </source>
</evidence>
<evidence type="ECO:0000313" key="1">
    <source>
        <dbReference type="EMBL" id="KAK9755498.1"/>
    </source>
</evidence>
<organism evidence="1 2">
    <name type="scientific">Saponaria officinalis</name>
    <name type="common">Common soapwort</name>
    <name type="synonym">Lychnis saponaria</name>
    <dbReference type="NCBI Taxonomy" id="3572"/>
    <lineage>
        <taxon>Eukaryota</taxon>
        <taxon>Viridiplantae</taxon>
        <taxon>Streptophyta</taxon>
        <taxon>Embryophyta</taxon>
        <taxon>Tracheophyta</taxon>
        <taxon>Spermatophyta</taxon>
        <taxon>Magnoliopsida</taxon>
        <taxon>eudicotyledons</taxon>
        <taxon>Gunneridae</taxon>
        <taxon>Pentapetalae</taxon>
        <taxon>Caryophyllales</taxon>
        <taxon>Caryophyllaceae</taxon>
        <taxon>Caryophylleae</taxon>
        <taxon>Saponaria</taxon>
    </lineage>
</organism>
<accession>A0AAW1NB53</accession>
<reference evidence="1 2" key="1">
    <citation type="submission" date="2024-03" db="EMBL/GenBank/DDBJ databases">
        <title>WGS assembly of Saponaria officinalis var. Norfolk2.</title>
        <authorList>
            <person name="Jenkins J."/>
            <person name="Shu S."/>
            <person name="Grimwood J."/>
            <person name="Barry K."/>
            <person name="Goodstein D."/>
            <person name="Schmutz J."/>
            <person name="Leebens-Mack J."/>
            <person name="Osbourn A."/>
        </authorList>
    </citation>
    <scope>NUCLEOTIDE SEQUENCE [LARGE SCALE GENOMIC DNA]</scope>
    <source>
        <strain evidence="2">cv. Norfolk2</strain>
        <strain evidence="1">JIC</strain>
        <tissue evidence="1">Leaf</tissue>
    </source>
</reference>
<dbReference type="AlphaFoldDB" id="A0AAW1NB53"/>
<dbReference type="EMBL" id="JBDFQZ010000001">
    <property type="protein sequence ID" value="KAK9755498.1"/>
    <property type="molecule type" value="Genomic_DNA"/>
</dbReference>
<dbReference type="Gene3D" id="2.120.10.80">
    <property type="entry name" value="Kelch-type beta propeller"/>
    <property type="match status" value="1"/>
</dbReference>
<gene>
    <name evidence="1" type="ORF">RND81_01G029700</name>
</gene>
<proteinExistence type="predicted"/>
<dbReference type="Proteomes" id="UP001443914">
    <property type="component" value="Unassembled WGS sequence"/>
</dbReference>
<dbReference type="SUPFAM" id="SSF50965">
    <property type="entry name" value="Galactose oxidase, central domain"/>
    <property type="match status" value="1"/>
</dbReference>
<protein>
    <recommendedName>
        <fullName evidence="3">F-box protein</fullName>
    </recommendedName>
</protein>
<evidence type="ECO:0008006" key="3">
    <source>
        <dbReference type="Google" id="ProtNLM"/>
    </source>
</evidence>